<dbReference type="Pfam" id="PF04149">
    <property type="entry name" value="DUF397"/>
    <property type="match status" value="1"/>
</dbReference>
<evidence type="ECO:0000259" key="1">
    <source>
        <dbReference type="Pfam" id="PF04149"/>
    </source>
</evidence>
<name>A0A9W6PTL7_9ACTN</name>
<feature type="domain" description="DUF397" evidence="1">
    <location>
        <begin position="4"/>
        <end position="57"/>
    </location>
</feature>
<organism evidence="2 3">
    <name type="scientific">Actinomadura rubrobrunea</name>
    <dbReference type="NCBI Taxonomy" id="115335"/>
    <lineage>
        <taxon>Bacteria</taxon>
        <taxon>Bacillati</taxon>
        <taxon>Actinomycetota</taxon>
        <taxon>Actinomycetes</taxon>
        <taxon>Streptosporangiales</taxon>
        <taxon>Thermomonosporaceae</taxon>
        <taxon>Actinomadura</taxon>
    </lineage>
</organism>
<dbReference type="AlphaFoldDB" id="A0A9W6PTL7"/>
<reference evidence="2" key="1">
    <citation type="submission" date="2023-02" db="EMBL/GenBank/DDBJ databases">
        <title>Actinomadura rubrobrunea NBRC 14622.</title>
        <authorList>
            <person name="Ichikawa N."/>
            <person name="Sato H."/>
            <person name="Tonouchi N."/>
        </authorList>
    </citation>
    <scope>NUCLEOTIDE SEQUENCE</scope>
    <source>
        <strain evidence="2">NBRC 14622</strain>
    </source>
</reference>
<dbReference type="RefSeq" id="WP_067915237.1">
    <property type="nucleotide sequence ID" value="NZ_BSRZ01000002.1"/>
</dbReference>
<evidence type="ECO:0000313" key="3">
    <source>
        <dbReference type="Proteomes" id="UP001165124"/>
    </source>
</evidence>
<evidence type="ECO:0000313" key="2">
    <source>
        <dbReference type="EMBL" id="GLW63307.1"/>
    </source>
</evidence>
<gene>
    <name evidence="2" type="ORF">Arub01_15510</name>
</gene>
<proteinExistence type="predicted"/>
<sequence>MSVRWRKSSHSGVINDEACVEVAGLSQGIGPRDSKAPAAVHLTVSRAEFAVLLERIKDGDFGRLP</sequence>
<keyword evidence="3" id="KW-1185">Reference proteome</keyword>
<dbReference type="Proteomes" id="UP001165124">
    <property type="component" value="Unassembled WGS sequence"/>
</dbReference>
<dbReference type="InterPro" id="IPR007278">
    <property type="entry name" value="DUF397"/>
</dbReference>
<accession>A0A9W6PTL7</accession>
<protein>
    <recommendedName>
        <fullName evidence="1">DUF397 domain-containing protein</fullName>
    </recommendedName>
</protein>
<dbReference type="EMBL" id="BSRZ01000002">
    <property type="protein sequence ID" value="GLW63307.1"/>
    <property type="molecule type" value="Genomic_DNA"/>
</dbReference>
<comment type="caution">
    <text evidence="2">The sequence shown here is derived from an EMBL/GenBank/DDBJ whole genome shotgun (WGS) entry which is preliminary data.</text>
</comment>